<protein>
    <submittedName>
        <fullName evidence="3">Glycosyltransferase family 2 protein</fullName>
    </submittedName>
</protein>
<proteinExistence type="predicted"/>
<accession>A0A6H1UH66</accession>
<dbReference type="InterPro" id="IPR029044">
    <property type="entry name" value="Nucleotide-diphossugar_trans"/>
</dbReference>
<evidence type="ECO:0000259" key="2">
    <source>
        <dbReference type="Pfam" id="PF00535"/>
    </source>
</evidence>
<dbReference type="EMBL" id="CP051180">
    <property type="protein sequence ID" value="QIZ78447.1"/>
    <property type="molecule type" value="Genomic_DNA"/>
</dbReference>
<feature type="chain" id="PRO_5026224505" evidence="1">
    <location>
        <begin position="19"/>
        <end position="300"/>
    </location>
</feature>
<dbReference type="AlphaFoldDB" id="A0A6H1UH66"/>
<dbReference type="InterPro" id="IPR001173">
    <property type="entry name" value="Glyco_trans_2-like"/>
</dbReference>
<dbReference type="CDD" id="cd00761">
    <property type="entry name" value="Glyco_tranf_GTA_type"/>
    <property type="match status" value="1"/>
</dbReference>
<organism evidence="3 4">
    <name type="scientific">Ferrimonas lipolytica</name>
    <dbReference type="NCBI Taxonomy" id="2724191"/>
    <lineage>
        <taxon>Bacteria</taxon>
        <taxon>Pseudomonadati</taxon>
        <taxon>Pseudomonadota</taxon>
        <taxon>Gammaproteobacteria</taxon>
        <taxon>Alteromonadales</taxon>
        <taxon>Ferrimonadaceae</taxon>
        <taxon>Ferrimonas</taxon>
    </lineage>
</organism>
<reference evidence="3 4" key="1">
    <citation type="submission" date="2020-04" db="EMBL/GenBank/DDBJ databases">
        <title>Ferrimonas sp. S7 isolated from sea water.</title>
        <authorList>
            <person name="Bae S.S."/>
            <person name="Baek K."/>
        </authorList>
    </citation>
    <scope>NUCLEOTIDE SEQUENCE [LARGE SCALE GENOMIC DNA]</scope>
    <source>
        <strain evidence="3 4">S7</strain>
    </source>
</reference>
<dbReference type="SUPFAM" id="SSF53448">
    <property type="entry name" value="Nucleotide-diphospho-sugar transferases"/>
    <property type="match status" value="1"/>
</dbReference>
<dbReference type="Pfam" id="PF00535">
    <property type="entry name" value="Glycos_transf_2"/>
    <property type="match status" value="1"/>
</dbReference>
<evidence type="ECO:0000313" key="3">
    <source>
        <dbReference type="EMBL" id="QIZ78447.1"/>
    </source>
</evidence>
<name>A0A6H1UH66_9GAMM</name>
<dbReference type="Proteomes" id="UP000501602">
    <property type="component" value="Chromosome"/>
</dbReference>
<keyword evidence="4" id="KW-1185">Reference proteome</keyword>
<dbReference type="KEGG" id="fes:HER31_17025"/>
<dbReference type="GO" id="GO:0016740">
    <property type="term" value="F:transferase activity"/>
    <property type="evidence" value="ECO:0007669"/>
    <property type="project" value="UniProtKB-KW"/>
</dbReference>
<dbReference type="InterPro" id="IPR050834">
    <property type="entry name" value="Glycosyltransf_2"/>
</dbReference>
<dbReference type="PANTHER" id="PTHR43685">
    <property type="entry name" value="GLYCOSYLTRANSFERASE"/>
    <property type="match status" value="1"/>
</dbReference>
<feature type="domain" description="Glycosyltransferase 2-like" evidence="2">
    <location>
        <begin position="6"/>
        <end position="166"/>
    </location>
</feature>
<evidence type="ECO:0000313" key="4">
    <source>
        <dbReference type="Proteomes" id="UP000501602"/>
    </source>
</evidence>
<keyword evidence="3" id="KW-0808">Transferase</keyword>
<sequence>MRTRVTVCLCTYRRPQLAATLNSIAALQLPSDVDINISIADNDPLGSGKPIVDAFCANNDIEVHYQIQPEKNISLTRNMTVANANGDYLAFIDDDEEADSQWLLRLLECAQTYQAAAVVGQVDTIYPPESPAWIREGNFLGRQTEATGSQLSVGLTGNSLVRRDALPHPSSPFDKKMGTTGGEDSAFFSAIAQNGGKIIACREAVVTETAEPHRLNAAYLLAQATRIGETYACTFIAPKSLISRSFHCLRAMLQSWVGAIAALACKPFSKKYSFQYQMLMQKNMGKVRYLMKRPPVELYK</sequence>
<dbReference type="PANTHER" id="PTHR43685:SF11">
    <property type="entry name" value="GLYCOSYLTRANSFERASE TAGX-RELATED"/>
    <property type="match status" value="1"/>
</dbReference>
<dbReference type="RefSeq" id="WP_168662423.1">
    <property type="nucleotide sequence ID" value="NZ_CP051180.1"/>
</dbReference>
<keyword evidence="1" id="KW-0732">Signal</keyword>
<feature type="signal peptide" evidence="1">
    <location>
        <begin position="1"/>
        <end position="18"/>
    </location>
</feature>
<dbReference type="Gene3D" id="3.90.550.10">
    <property type="entry name" value="Spore Coat Polysaccharide Biosynthesis Protein SpsA, Chain A"/>
    <property type="match status" value="1"/>
</dbReference>
<evidence type="ECO:0000256" key="1">
    <source>
        <dbReference type="SAM" id="SignalP"/>
    </source>
</evidence>
<gene>
    <name evidence="3" type="ORF">HER31_17025</name>
</gene>